<keyword evidence="3" id="KW-1185">Reference proteome</keyword>
<feature type="region of interest" description="Disordered" evidence="1">
    <location>
        <begin position="1"/>
        <end position="68"/>
    </location>
</feature>
<protein>
    <submittedName>
        <fullName evidence="2">Uncharacterized protein</fullName>
    </submittedName>
</protein>
<name>J4IBJ1_9APHY</name>
<gene>
    <name evidence="2" type="ORF">FIBRA_06941</name>
</gene>
<feature type="compositionally biased region" description="Basic residues" evidence="1">
    <location>
        <begin position="57"/>
        <end position="68"/>
    </location>
</feature>
<dbReference type="OrthoDB" id="10541158at2759"/>
<reference evidence="2 3" key="1">
    <citation type="journal article" date="2012" name="Appl. Environ. Microbiol.">
        <title>Short-read sequencing for genomic analysis of the brown rot fungus Fibroporia radiculosa.</title>
        <authorList>
            <person name="Tang J.D."/>
            <person name="Perkins A.D."/>
            <person name="Sonstegard T.S."/>
            <person name="Schroeder S.G."/>
            <person name="Burgess S.C."/>
            <person name="Diehl S.V."/>
        </authorList>
    </citation>
    <scope>NUCLEOTIDE SEQUENCE [LARGE SCALE GENOMIC DNA]</scope>
    <source>
        <strain evidence="2 3">TFFH 294</strain>
    </source>
</reference>
<dbReference type="InParanoid" id="J4IBJ1"/>
<evidence type="ECO:0000313" key="3">
    <source>
        <dbReference type="Proteomes" id="UP000006352"/>
    </source>
</evidence>
<dbReference type="RefSeq" id="XP_012184034.1">
    <property type="nucleotide sequence ID" value="XM_012328644.1"/>
</dbReference>
<evidence type="ECO:0000256" key="1">
    <source>
        <dbReference type="SAM" id="MobiDB-lite"/>
    </source>
</evidence>
<evidence type="ECO:0000313" key="2">
    <source>
        <dbReference type="EMBL" id="CCM04751.1"/>
    </source>
</evidence>
<accession>J4IBJ1</accession>
<feature type="compositionally biased region" description="Basic and acidic residues" evidence="1">
    <location>
        <begin position="1"/>
        <end position="11"/>
    </location>
</feature>
<dbReference type="AlphaFoldDB" id="J4IBJ1"/>
<dbReference type="HOGENOM" id="CLU_959888_0_0_1"/>
<sequence length="290" mass="32778">MHGPRKPELTKAKLYSTGAIGPTHGLTQKIIRPPRSRPVRLVPNGKSGIGHKPEKSGKKKVQGKQRKPRGVICTPWQVNPHLLERFKRRQREPKISRIGPPEKRRFVYASPPGEAPWKYLKNVVTTSDDRPKMLVSGPELVLDRRARRAVVVLPEQIACMSGNAMTWKSTKKHEQVGHRVNELVVCRSGRWVYVGSFQGHYASTMEPDRFQKLPQSMKDAVYRLSVGHRDSEDARGEVARRYESGEFHAARVELHYVGFNGAIANGLTGALDHRYRSKARRSRQGCVALC</sequence>
<organism evidence="2 3">
    <name type="scientific">Fibroporia radiculosa</name>
    <dbReference type="NCBI Taxonomy" id="599839"/>
    <lineage>
        <taxon>Eukaryota</taxon>
        <taxon>Fungi</taxon>
        <taxon>Dikarya</taxon>
        <taxon>Basidiomycota</taxon>
        <taxon>Agaricomycotina</taxon>
        <taxon>Agaricomycetes</taxon>
        <taxon>Polyporales</taxon>
        <taxon>Fibroporiaceae</taxon>
        <taxon>Fibroporia</taxon>
    </lineage>
</organism>
<dbReference type="Proteomes" id="UP000006352">
    <property type="component" value="Unassembled WGS sequence"/>
</dbReference>
<dbReference type="EMBL" id="HE797167">
    <property type="protein sequence ID" value="CCM04751.1"/>
    <property type="molecule type" value="Genomic_DNA"/>
</dbReference>
<proteinExistence type="predicted"/>
<dbReference type="GeneID" id="24099662"/>